<feature type="non-terminal residue" evidence="2">
    <location>
        <position position="1"/>
    </location>
</feature>
<dbReference type="GO" id="GO:0005615">
    <property type="term" value="C:extracellular space"/>
    <property type="evidence" value="ECO:0007669"/>
    <property type="project" value="TreeGrafter"/>
</dbReference>
<organism evidence="2 3">
    <name type="scientific">Drosophila rubida</name>
    <dbReference type="NCBI Taxonomy" id="30044"/>
    <lineage>
        <taxon>Eukaryota</taxon>
        <taxon>Metazoa</taxon>
        <taxon>Ecdysozoa</taxon>
        <taxon>Arthropoda</taxon>
        <taxon>Hexapoda</taxon>
        <taxon>Insecta</taxon>
        <taxon>Pterygota</taxon>
        <taxon>Neoptera</taxon>
        <taxon>Endopterygota</taxon>
        <taxon>Diptera</taxon>
        <taxon>Brachycera</taxon>
        <taxon>Muscomorpha</taxon>
        <taxon>Ephydroidea</taxon>
        <taxon>Drosophilidae</taxon>
        <taxon>Drosophila</taxon>
    </lineage>
</organism>
<dbReference type="PANTHER" id="PTHR19143">
    <property type="entry name" value="FIBRINOGEN/TENASCIN/ANGIOPOEITIN"/>
    <property type="match status" value="1"/>
</dbReference>
<reference evidence="2" key="1">
    <citation type="journal article" date="2021" name="Mol. Ecol. Resour.">
        <title>Phylogenomic analyses of the genus Drosophila reveals genomic signals of climate adaptation.</title>
        <authorList>
            <person name="Li F."/>
            <person name="Rane R.V."/>
            <person name="Luria V."/>
            <person name="Xiong Z."/>
            <person name="Chen J."/>
            <person name="Li Z."/>
            <person name="Catullo R.A."/>
            <person name="Griffin P.C."/>
            <person name="Schiffer M."/>
            <person name="Pearce S."/>
            <person name="Lee S.F."/>
            <person name="McElroy K."/>
            <person name="Stocker A."/>
            <person name="Shirriffs J."/>
            <person name="Cockerell F."/>
            <person name="Coppin C."/>
            <person name="Sgro C.M."/>
            <person name="Karger A."/>
            <person name="Cain J.W."/>
            <person name="Weber J.A."/>
            <person name="Santpere G."/>
            <person name="Kirschner M.W."/>
            <person name="Hoffmann A.A."/>
            <person name="Oakeshott J.G."/>
            <person name="Zhang G."/>
        </authorList>
    </citation>
    <scope>NUCLEOTIDE SEQUENCE</scope>
    <source>
        <strain evidence="2">BGI-SZ-2011g</strain>
    </source>
</reference>
<dbReference type="Pfam" id="PF00147">
    <property type="entry name" value="Fibrinogen_C"/>
    <property type="match status" value="1"/>
</dbReference>
<sequence length="120" mass="13780">AGAGWIVVQQRLSGVQHFYHNWATYRSGFGDVSAEGEFFIGLEKLHLLLARGQHELYVWMQHVDGTVRYAHYDNFSVGDEQSGYQLHTLGQYSGNSSDALRRNERMKFTTLDRDNDKHST</sequence>
<dbReference type="SMART" id="SM00186">
    <property type="entry name" value="FBG"/>
    <property type="match status" value="1"/>
</dbReference>
<dbReference type="Proteomes" id="UP001200034">
    <property type="component" value="Unassembled WGS sequence"/>
</dbReference>
<dbReference type="SUPFAM" id="SSF56496">
    <property type="entry name" value="Fibrinogen C-terminal domain-like"/>
    <property type="match status" value="1"/>
</dbReference>
<protein>
    <recommendedName>
        <fullName evidence="1">Fibrinogen C-terminal domain-containing protein</fullName>
    </recommendedName>
</protein>
<keyword evidence="3" id="KW-1185">Reference proteome</keyword>
<feature type="domain" description="Fibrinogen C-terminal" evidence="1">
    <location>
        <begin position="1"/>
        <end position="120"/>
    </location>
</feature>
<accession>A0AAD4K8Y1</accession>
<dbReference type="AlphaFoldDB" id="A0AAD4K8Y1"/>
<gene>
    <name evidence="2" type="ORF">KR093_001398</name>
</gene>
<dbReference type="PROSITE" id="PS51406">
    <property type="entry name" value="FIBRINOGEN_C_2"/>
    <property type="match status" value="1"/>
</dbReference>
<evidence type="ECO:0000313" key="2">
    <source>
        <dbReference type="EMBL" id="KAH8384572.1"/>
    </source>
</evidence>
<evidence type="ECO:0000313" key="3">
    <source>
        <dbReference type="Proteomes" id="UP001200034"/>
    </source>
</evidence>
<dbReference type="InterPro" id="IPR014716">
    <property type="entry name" value="Fibrinogen_a/b/g_C_1"/>
</dbReference>
<proteinExistence type="predicted"/>
<feature type="non-terminal residue" evidence="2">
    <location>
        <position position="120"/>
    </location>
</feature>
<evidence type="ECO:0000259" key="1">
    <source>
        <dbReference type="PROSITE" id="PS51406"/>
    </source>
</evidence>
<dbReference type="InterPro" id="IPR036056">
    <property type="entry name" value="Fibrinogen-like_C"/>
</dbReference>
<name>A0AAD4K8Y1_9MUSC</name>
<dbReference type="InterPro" id="IPR050373">
    <property type="entry name" value="Fibrinogen_C-term_domain"/>
</dbReference>
<dbReference type="EMBL" id="JAJJHW010000681">
    <property type="protein sequence ID" value="KAH8384572.1"/>
    <property type="molecule type" value="Genomic_DNA"/>
</dbReference>
<comment type="caution">
    <text evidence="2">The sequence shown here is derived from an EMBL/GenBank/DDBJ whole genome shotgun (WGS) entry which is preliminary data.</text>
</comment>
<dbReference type="Gene3D" id="3.90.215.10">
    <property type="entry name" value="Gamma Fibrinogen, chain A, domain 1"/>
    <property type="match status" value="1"/>
</dbReference>
<dbReference type="InterPro" id="IPR002181">
    <property type="entry name" value="Fibrinogen_a/b/g_C_dom"/>
</dbReference>